<evidence type="ECO:0000313" key="1">
    <source>
        <dbReference type="EMBL" id="CAD9175481.1"/>
    </source>
</evidence>
<organism evidence="1">
    <name type="scientific">Alexandrium catenella</name>
    <name type="common">Red tide dinoflagellate</name>
    <name type="synonym">Gonyaulax catenella</name>
    <dbReference type="NCBI Taxonomy" id="2925"/>
    <lineage>
        <taxon>Eukaryota</taxon>
        <taxon>Sar</taxon>
        <taxon>Alveolata</taxon>
        <taxon>Dinophyceae</taxon>
        <taxon>Gonyaulacales</taxon>
        <taxon>Pyrocystaceae</taxon>
        <taxon>Alexandrium</taxon>
    </lineage>
</organism>
<dbReference type="AlphaFoldDB" id="A0A7S1WLX9"/>
<proteinExistence type="predicted"/>
<sequence length="510" mass="57763">MFQVVTDLAFGEEDSADFGTSAALVHALGLDFTDEMDGKLLRRDIQTEMDLASDRAGEERQDLEEISEGLTQAMSDELIRLVNSEIEAPFKEQGLPIKESPEAWIQKTTQALRRVADHIEKQELKKPLENWIQKAAAASGAMANQFMDTYMDWQNVASSSLVLQAQKTSMGDPDGALVKRNIEQAMHIFGKTTTDDIKQFENISRTVHKAWETEIHRVVSDFSAMTIGKLSEKSLQWAANRHQNYEHRKAQLEDWMHENVRDGMLEWKMLDYLRRQYVTTSTAVDTWMNNTIDWERLAAGEFTQQKQVIKAASSLDATAMAKMIADLKMHTEDIFHSQEELISSEEAFAGWRETLLRTIDSVKRGNLDESTAASLSISMDSSALLAQNWFQITADFQKLAARFFKVMSQRDSVGGPSEDELRSIVDEFEKVLSLQEHLVAGKELSLRVIVDEFETDEPKVFLEDGELTTQSIERIDSVVDQSAQKARQWLAENMRLHGIAGDTLKTMAKP</sequence>
<accession>A0A7S1WLX9</accession>
<name>A0A7S1WLX9_ALECA</name>
<reference evidence="1" key="1">
    <citation type="submission" date="2021-01" db="EMBL/GenBank/DDBJ databases">
        <authorList>
            <person name="Corre E."/>
            <person name="Pelletier E."/>
            <person name="Niang G."/>
            <person name="Scheremetjew M."/>
            <person name="Finn R."/>
            <person name="Kale V."/>
            <person name="Holt S."/>
            <person name="Cochrane G."/>
            <person name="Meng A."/>
            <person name="Brown T."/>
            <person name="Cohen L."/>
        </authorList>
    </citation>
    <scope>NUCLEOTIDE SEQUENCE</scope>
    <source>
        <strain evidence="1">OF101</strain>
    </source>
</reference>
<dbReference type="EMBL" id="HBGE01087764">
    <property type="protein sequence ID" value="CAD9175481.1"/>
    <property type="molecule type" value="Transcribed_RNA"/>
</dbReference>
<gene>
    <name evidence="1" type="ORF">ACAT0790_LOCUS52250</name>
</gene>
<protein>
    <submittedName>
        <fullName evidence="1">Uncharacterized protein</fullName>
    </submittedName>
</protein>